<accession>A0A0F9M568</accession>
<dbReference type="AlphaFoldDB" id="A0A0F9M568"/>
<dbReference type="EMBL" id="LAZR01006128">
    <property type="protein sequence ID" value="KKM94516.1"/>
    <property type="molecule type" value="Genomic_DNA"/>
</dbReference>
<evidence type="ECO:0000313" key="2">
    <source>
        <dbReference type="EMBL" id="KKM94516.1"/>
    </source>
</evidence>
<sequence>MREKNENVCTKNNKSFWDKDNESSDDFLKNNDCIYSSFEEMARNVLANFGTIPSILIDDNNHITRFPKDIRKYICFYIDNLLKEKISHDLILTSILDNIENNPLWYSEFNSDDINELKGKLLLDNSHKVLLNYFTSFIELIDYLRNNPKELLSVISQKFTFIAVPMITEIAKFLGYYRTSKPPSLTYELYVKFCNEKEFLDIGMTKEKFTRRMDKNRNSMKPKAPRKVKLKWKCKKENHTWNAPFYSIENKDTKCPKCAGVSQINYNDYVNLCNSRDDLVACMREEQFNSAIEYGKNDGKSPSQAMLKWKCKKRRHIWRASFSNIKRRQKCHRCYILDSSIAFNDYWELGAKRNDLECAWNREKFNMIFARNNRYSVEGRKTPSQLDLGWNCLVSSSHGVWLASYNSISKGSGCPLCGERLKIIGISIHPMIEYFSLKLLIDIYNCEVTHETQKVQNRQLRPDLIIKRNNEFKIQLEQFIKFPREIKFIAIDFTFGLNIEGILKKCLKQYHNKNQFLLIVMLRENQYSNADILNNLIQNDDCINIREHIQVINFKTFLDFLGILKKKTNLTNYNLSEEETKKELAKQKILNSFIETRNLALKSIDSDKALKNLKKNSSQFSNFITKYKR</sequence>
<reference evidence="2" key="1">
    <citation type="journal article" date="2015" name="Nature">
        <title>Complex archaea that bridge the gap between prokaryotes and eukaryotes.</title>
        <authorList>
            <person name="Spang A."/>
            <person name="Saw J.H."/>
            <person name="Jorgensen S.L."/>
            <person name="Zaremba-Niedzwiedzka K."/>
            <person name="Martijn J."/>
            <person name="Lind A.E."/>
            <person name="van Eijk R."/>
            <person name="Schleper C."/>
            <person name="Guy L."/>
            <person name="Ettema T.J."/>
        </authorList>
    </citation>
    <scope>NUCLEOTIDE SEQUENCE</scope>
</reference>
<dbReference type="InterPro" id="IPR025487">
    <property type="entry name" value="DUF4379"/>
</dbReference>
<organism evidence="2">
    <name type="scientific">marine sediment metagenome</name>
    <dbReference type="NCBI Taxonomy" id="412755"/>
    <lineage>
        <taxon>unclassified sequences</taxon>
        <taxon>metagenomes</taxon>
        <taxon>ecological metagenomes</taxon>
    </lineage>
</organism>
<comment type="caution">
    <text evidence="2">The sequence shown here is derived from an EMBL/GenBank/DDBJ whole genome shotgun (WGS) entry which is preliminary data.</text>
</comment>
<protein>
    <recommendedName>
        <fullName evidence="1">Treble clef zinc finger domain-containing protein</fullName>
    </recommendedName>
</protein>
<proteinExistence type="predicted"/>
<gene>
    <name evidence="2" type="ORF">LCGC14_1197510</name>
</gene>
<dbReference type="Pfam" id="PF14311">
    <property type="entry name" value="DUF4379"/>
    <property type="match status" value="1"/>
</dbReference>
<name>A0A0F9M568_9ZZZZ</name>
<feature type="domain" description="Treble clef zinc finger" evidence="1">
    <location>
        <begin position="227"/>
        <end position="260"/>
    </location>
</feature>
<evidence type="ECO:0000259" key="1">
    <source>
        <dbReference type="Pfam" id="PF14311"/>
    </source>
</evidence>